<evidence type="ECO:0000313" key="9">
    <source>
        <dbReference type="Proteomes" id="UP000307087"/>
    </source>
</evidence>
<keyword evidence="2" id="KW-0418">Kinase</keyword>
<feature type="transmembrane region" description="Helical" evidence="5">
    <location>
        <begin position="183"/>
        <end position="203"/>
    </location>
</feature>
<dbReference type="InterPro" id="IPR003594">
    <property type="entry name" value="HATPase_dom"/>
</dbReference>
<feature type="transmembrane region" description="Helical" evidence="5">
    <location>
        <begin position="215"/>
        <end position="237"/>
    </location>
</feature>
<dbReference type="OrthoDB" id="3534856at2"/>
<dbReference type="Proteomes" id="UP000307087">
    <property type="component" value="Unassembled WGS sequence"/>
</dbReference>
<dbReference type="InterPro" id="IPR007168">
    <property type="entry name" value="Phageshock_PspC_N"/>
</dbReference>
<dbReference type="SUPFAM" id="SSF55874">
    <property type="entry name" value="ATPase domain of HSP90 chaperone/DNA topoisomerase II/histidine kinase"/>
    <property type="match status" value="1"/>
</dbReference>
<dbReference type="PANTHER" id="PTHR24421:SF61">
    <property type="entry name" value="OXYGEN SENSOR HISTIDINE KINASE NREB"/>
    <property type="match status" value="1"/>
</dbReference>
<organism evidence="8 9">
    <name type="scientific">Nocardioides caeni</name>
    <dbReference type="NCBI Taxonomy" id="574700"/>
    <lineage>
        <taxon>Bacteria</taxon>
        <taxon>Bacillati</taxon>
        <taxon>Actinomycetota</taxon>
        <taxon>Actinomycetes</taxon>
        <taxon>Propionibacteriales</taxon>
        <taxon>Nocardioidaceae</taxon>
        <taxon>Nocardioides</taxon>
    </lineage>
</organism>
<dbReference type="GO" id="GO:0000160">
    <property type="term" value="P:phosphorelay signal transduction system"/>
    <property type="evidence" value="ECO:0007669"/>
    <property type="project" value="UniProtKB-KW"/>
</dbReference>
<feature type="domain" description="Phage shock protein PspC N-terminal" evidence="7">
    <location>
        <begin position="25"/>
        <end position="80"/>
    </location>
</feature>
<feature type="transmembrane region" description="Helical" evidence="5">
    <location>
        <begin position="58"/>
        <end position="78"/>
    </location>
</feature>
<keyword evidence="5" id="KW-0812">Transmembrane</keyword>
<dbReference type="AlphaFoldDB" id="A0A4S8N756"/>
<evidence type="ECO:0000259" key="6">
    <source>
        <dbReference type="Pfam" id="PF02518"/>
    </source>
</evidence>
<accession>A0A4S8N756</accession>
<keyword evidence="9" id="KW-1185">Reference proteome</keyword>
<keyword evidence="5" id="KW-1133">Transmembrane helix</keyword>
<evidence type="ECO:0000256" key="1">
    <source>
        <dbReference type="ARBA" id="ARBA00022679"/>
    </source>
</evidence>
<feature type="transmembrane region" description="Helical" evidence="5">
    <location>
        <begin position="133"/>
        <end position="151"/>
    </location>
</feature>
<feature type="transmembrane region" description="Helical" evidence="5">
    <location>
        <begin position="107"/>
        <end position="127"/>
    </location>
</feature>
<dbReference type="GO" id="GO:0016301">
    <property type="term" value="F:kinase activity"/>
    <property type="evidence" value="ECO:0007669"/>
    <property type="project" value="UniProtKB-KW"/>
</dbReference>
<evidence type="ECO:0000256" key="2">
    <source>
        <dbReference type="ARBA" id="ARBA00022777"/>
    </source>
</evidence>
<evidence type="ECO:0000256" key="3">
    <source>
        <dbReference type="ARBA" id="ARBA00023012"/>
    </source>
</evidence>
<dbReference type="Pfam" id="PF04024">
    <property type="entry name" value="PspC"/>
    <property type="match status" value="1"/>
</dbReference>
<feature type="transmembrane region" description="Helical" evidence="5">
    <location>
        <begin position="34"/>
        <end position="52"/>
    </location>
</feature>
<evidence type="ECO:0000256" key="4">
    <source>
        <dbReference type="SAM" id="MobiDB-lite"/>
    </source>
</evidence>
<feature type="region of interest" description="Disordered" evidence="4">
    <location>
        <begin position="1"/>
        <end position="20"/>
    </location>
</feature>
<dbReference type="InterPro" id="IPR050482">
    <property type="entry name" value="Sensor_HK_TwoCompSys"/>
</dbReference>
<protein>
    <submittedName>
        <fullName evidence="8">PspC domain-containing protein</fullName>
    </submittedName>
</protein>
<feature type="compositionally biased region" description="Pro residues" evidence="4">
    <location>
        <begin position="1"/>
        <end position="14"/>
    </location>
</feature>
<sequence length="437" mass="46000">MSSTAPPVPAPGPAPGTVVAPAPRRAWRGLRDPVLGGVAAGLAAHLAVPVMWVRAGFVVATFMGGSGVAAYAALWAMLPAGPPPEVLAPGLASASRDGRRPRRGRRLSDIGPVLTLAVLGIGIVFATEAVLGNGWWVWPLAIGIVGVALLWRQADEAQRERWLDATGQVDPIGVVVGRGGWAAWARIAAGVGLMIVAFVLFVLRDGSLSLARDAVIVVLLALVGIAIVAGPLVYRLVGELGAEREERVRTQERADVAAHLHDSVLQTLALIQKNPADASRLARAQERDLRAWLYAGESLDEATVASALRAVAADVEDAYGIQVDVVAVGDVAFDETVRPIVQAAREAATNAAKHAGVPRVDVYAEITPIGIDVFVRDRGVGFDPAVTPEDRMGVRGSILDRMQRHGGTAEVRSTPGEGTEVRLHLDHTPTDQQEETT</sequence>
<name>A0A4S8N756_9ACTN</name>
<keyword evidence="3" id="KW-0902">Two-component regulatory system</keyword>
<feature type="domain" description="Histidine kinase/HSP90-like ATPase" evidence="6">
    <location>
        <begin position="338"/>
        <end position="427"/>
    </location>
</feature>
<keyword evidence="5" id="KW-0472">Membrane</keyword>
<reference evidence="8 9" key="1">
    <citation type="journal article" date="2009" name="Int. J. Syst. Evol. Microbiol.">
        <title>Nocardioides caeni sp. nov., isolated from wastewater.</title>
        <authorList>
            <person name="Yoon J.H."/>
            <person name="Kang S.J."/>
            <person name="Park S."/>
            <person name="Kim W."/>
            <person name="Oh T.K."/>
        </authorList>
    </citation>
    <scope>NUCLEOTIDE SEQUENCE [LARGE SCALE GENOMIC DNA]</scope>
    <source>
        <strain evidence="8 9">DSM 23134</strain>
    </source>
</reference>
<feature type="compositionally biased region" description="Basic and acidic residues" evidence="4">
    <location>
        <begin position="419"/>
        <end position="429"/>
    </location>
</feature>
<keyword evidence="1" id="KW-0808">Transferase</keyword>
<evidence type="ECO:0000313" key="8">
    <source>
        <dbReference type="EMBL" id="THV10749.1"/>
    </source>
</evidence>
<dbReference type="InterPro" id="IPR036890">
    <property type="entry name" value="HATPase_C_sf"/>
</dbReference>
<comment type="caution">
    <text evidence="8">The sequence shown here is derived from an EMBL/GenBank/DDBJ whole genome shotgun (WGS) entry which is preliminary data.</text>
</comment>
<dbReference type="EMBL" id="STGW01000009">
    <property type="protein sequence ID" value="THV10749.1"/>
    <property type="molecule type" value="Genomic_DNA"/>
</dbReference>
<evidence type="ECO:0000256" key="5">
    <source>
        <dbReference type="SAM" id="Phobius"/>
    </source>
</evidence>
<dbReference type="Gene3D" id="3.30.565.10">
    <property type="entry name" value="Histidine kinase-like ATPase, C-terminal domain"/>
    <property type="match status" value="1"/>
</dbReference>
<proteinExistence type="predicted"/>
<dbReference type="PANTHER" id="PTHR24421">
    <property type="entry name" value="NITRATE/NITRITE SENSOR PROTEIN NARX-RELATED"/>
    <property type="match status" value="1"/>
</dbReference>
<dbReference type="RefSeq" id="WP_136563425.1">
    <property type="nucleotide sequence ID" value="NZ_STGW01000009.1"/>
</dbReference>
<feature type="region of interest" description="Disordered" evidence="4">
    <location>
        <begin position="404"/>
        <end position="437"/>
    </location>
</feature>
<dbReference type="Pfam" id="PF02518">
    <property type="entry name" value="HATPase_c"/>
    <property type="match status" value="1"/>
</dbReference>
<gene>
    <name evidence="8" type="ORF">E9934_13500</name>
</gene>
<evidence type="ECO:0000259" key="7">
    <source>
        <dbReference type="Pfam" id="PF04024"/>
    </source>
</evidence>